<proteinExistence type="predicted"/>
<dbReference type="Gramene" id="RZC62125">
    <property type="protein sequence ID" value="RZC62125"/>
    <property type="gene ID" value="C5167_023877"/>
</dbReference>
<keyword evidence="2" id="KW-1185">Reference proteome</keyword>
<organism evidence="1 2">
    <name type="scientific">Papaver somniferum</name>
    <name type="common">Opium poppy</name>
    <dbReference type="NCBI Taxonomy" id="3469"/>
    <lineage>
        <taxon>Eukaryota</taxon>
        <taxon>Viridiplantae</taxon>
        <taxon>Streptophyta</taxon>
        <taxon>Embryophyta</taxon>
        <taxon>Tracheophyta</taxon>
        <taxon>Spermatophyta</taxon>
        <taxon>Magnoliopsida</taxon>
        <taxon>Ranunculales</taxon>
        <taxon>Papaveraceae</taxon>
        <taxon>Papaveroideae</taxon>
        <taxon>Papaver</taxon>
    </lineage>
</organism>
<dbReference type="Proteomes" id="UP000316621">
    <property type="component" value="Chromosome 5"/>
</dbReference>
<evidence type="ECO:0000313" key="1">
    <source>
        <dbReference type="EMBL" id="RZC62125.1"/>
    </source>
</evidence>
<evidence type="ECO:0000313" key="2">
    <source>
        <dbReference type="Proteomes" id="UP000316621"/>
    </source>
</evidence>
<sequence>MLGVSSEAMEVGDGQLTVNGATYDLPLRVVVGIASDIEAFDVTCPLCDYVMRENPFVFHPHQVIRGRLDVECSGCNGVVFEYLGLDEDGRHEI</sequence>
<name>A0A4Y7JR08_PAPSO</name>
<dbReference type="EMBL" id="CM010719">
    <property type="protein sequence ID" value="RZC62125.1"/>
    <property type="molecule type" value="Genomic_DNA"/>
</dbReference>
<dbReference type="AlphaFoldDB" id="A0A4Y7JR08"/>
<gene>
    <name evidence="1" type="ORF">C5167_023877</name>
</gene>
<accession>A0A4Y7JR08</accession>
<protein>
    <submittedName>
        <fullName evidence="1">Uncharacterized protein</fullName>
    </submittedName>
</protein>
<reference evidence="1 2" key="1">
    <citation type="journal article" date="2018" name="Science">
        <title>The opium poppy genome and morphinan production.</title>
        <authorList>
            <person name="Guo L."/>
            <person name="Winzer T."/>
            <person name="Yang X."/>
            <person name="Li Y."/>
            <person name="Ning Z."/>
            <person name="He Z."/>
            <person name="Teodor R."/>
            <person name="Lu Y."/>
            <person name="Bowser T.A."/>
            <person name="Graham I.A."/>
            <person name="Ye K."/>
        </authorList>
    </citation>
    <scope>NUCLEOTIDE SEQUENCE [LARGE SCALE GENOMIC DNA]</scope>
    <source>
        <strain evidence="2">cv. HN1</strain>
        <tissue evidence="1">Leaves</tissue>
    </source>
</reference>